<evidence type="ECO:0000256" key="3">
    <source>
        <dbReference type="ARBA" id="ARBA00015963"/>
    </source>
</evidence>
<reference evidence="12 13" key="1">
    <citation type="journal article" date="2018" name="Nat. Ecol. Evol.">
        <title>Pezizomycetes genomes reveal the molecular basis of ectomycorrhizal truffle lifestyle.</title>
        <authorList>
            <person name="Murat C."/>
            <person name="Payen T."/>
            <person name="Noel B."/>
            <person name="Kuo A."/>
            <person name="Morin E."/>
            <person name="Chen J."/>
            <person name="Kohler A."/>
            <person name="Krizsan K."/>
            <person name="Balestrini R."/>
            <person name="Da Silva C."/>
            <person name="Montanini B."/>
            <person name="Hainaut M."/>
            <person name="Levati E."/>
            <person name="Barry K.W."/>
            <person name="Belfiori B."/>
            <person name="Cichocki N."/>
            <person name="Clum A."/>
            <person name="Dockter R.B."/>
            <person name="Fauchery L."/>
            <person name="Guy J."/>
            <person name="Iotti M."/>
            <person name="Le Tacon F."/>
            <person name="Lindquist E.A."/>
            <person name="Lipzen A."/>
            <person name="Malagnac F."/>
            <person name="Mello A."/>
            <person name="Molinier V."/>
            <person name="Miyauchi S."/>
            <person name="Poulain J."/>
            <person name="Riccioni C."/>
            <person name="Rubini A."/>
            <person name="Sitrit Y."/>
            <person name="Splivallo R."/>
            <person name="Traeger S."/>
            <person name="Wang M."/>
            <person name="Zifcakova L."/>
            <person name="Wipf D."/>
            <person name="Zambonelli A."/>
            <person name="Paolocci F."/>
            <person name="Nowrousian M."/>
            <person name="Ottonello S."/>
            <person name="Baldrian P."/>
            <person name="Spatafora J.W."/>
            <person name="Henrissat B."/>
            <person name="Nagy L.G."/>
            <person name="Aury J.M."/>
            <person name="Wincker P."/>
            <person name="Grigoriev I.V."/>
            <person name="Bonfante P."/>
            <person name="Martin F.M."/>
        </authorList>
    </citation>
    <scope>NUCLEOTIDE SEQUENCE [LARGE SCALE GENOMIC DNA]</scope>
    <source>
        <strain evidence="12 13">RN42</strain>
    </source>
</reference>
<dbReference type="InterPro" id="IPR014816">
    <property type="entry name" value="tRNA_MeTrfase_Gcd14"/>
</dbReference>
<dbReference type="InterPro" id="IPR029063">
    <property type="entry name" value="SAM-dependent_MTases_sf"/>
</dbReference>
<dbReference type="PANTHER" id="PTHR12133:SF2">
    <property type="entry name" value="TRNA (ADENINE(58)-N(1))-METHYLTRANSFERASE CATALYTIC SUBUNIT TRMT61A"/>
    <property type="match status" value="1"/>
</dbReference>
<accession>A0A3N4ICJ9</accession>
<name>A0A3N4ICJ9_ASCIM</name>
<dbReference type="GO" id="GO:0031515">
    <property type="term" value="C:tRNA (m1A) methyltransferase complex"/>
    <property type="evidence" value="ECO:0007669"/>
    <property type="project" value="InterPro"/>
</dbReference>
<evidence type="ECO:0000256" key="7">
    <source>
        <dbReference type="ARBA" id="ARBA00022694"/>
    </source>
</evidence>
<keyword evidence="7" id="KW-0819">tRNA processing</keyword>
<feature type="compositionally biased region" description="Acidic residues" evidence="10">
    <location>
        <begin position="313"/>
        <end position="322"/>
    </location>
</feature>
<feature type="region of interest" description="Disordered" evidence="10">
    <location>
        <begin position="305"/>
        <end position="353"/>
    </location>
</feature>
<dbReference type="GO" id="GO:0005634">
    <property type="term" value="C:nucleus"/>
    <property type="evidence" value="ECO:0007669"/>
    <property type="project" value="UniProtKB-SubCell"/>
</dbReference>
<evidence type="ECO:0000259" key="11">
    <source>
        <dbReference type="Pfam" id="PF08704"/>
    </source>
</evidence>
<dbReference type="Gene3D" id="3.40.50.150">
    <property type="entry name" value="Vaccinia Virus protein VP39"/>
    <property type="match status" value="1"/>
</dbReference>
<dbReference type="EC" id="2.1.1.220" evidence="2"/>
<dbReference type="GO" id="GO:0030488">
    <property type="term" value="P:tRNA methylation"/>
    <property type="evidence" value="ECO:0007669"/>
    <property type="project" value="InterPro"/>
</dbReference>
<dbReference type="SUPFAM" id="SSF53335">
    <property type="entry name" value="S-adenosyl-L-methionine-dependent methyltransferases"/>
    <property type="match status" value="1"/>
</dbReference>
<feature type="compositionally biased region" description="Basic and acidic residues" evidence="10">
    <location>
        <begin position="418"/>
        <end position="441"/>
    </location>
</feature>
<dbReference type="PROSITE" id="PS51620">
    <property type="entry name" value="SAM_TRM61"/>
    <property type="match status" value="1"/>
</dbReference>
<evidence type="ECO:0000313" key="12">
    <source>
        <dbReference type="EMBL" id="RPA81931.1"/>
    </source>
</evidence>
<comment type="subcellular location">
    <subcellularLocation>
        <location evidence="1">Nucleus</location>
    </subcellularLocation>
</comment>
<dbReference type="EMBL" id="ML119675">
    <property type="protein sequence ID" value="RPA81931.1"/>
    <property type="molecule type" value="Genomic_DNA"/>
</dbReference>
<evidence type="ECO:0000256" key="6">
    <source>
        <dbReference type="ARBA" id="ARBA00022691"/>
    </source>
</evidence>
<keyword evidence="13" id="KW-1185">Reference proteome</keyword>
<dbReference type="PANTHER" id="PTHR12133">
    <property type="entry name" value="TRNA (ADENINE(58)-N(1))-METHYLTRANSFERASE"/>
    <property type="match status" value="1"/>
</dbReference>
<evidence type="ECO:0000256" key="2">
    <source>
        <dbReference type="ARBA" id="ARBA00012796"/>
    </source>
</evidence>
<keyword evidence="4" id="KW-0489">Methyltransferase</keyword>
<keyword evidence="6" id="KW-0949">S-adenosyl-L-methionine</keyword>
<dbReference type="Pfam" id="PF08704">
    <property type="entry name" value="GCD14"/>
    <property type="match status" value="1"/>
</dbReference>
<dbReference type="Proteomes" id="UP000275078">
    <property type="component" value="Unassembled WGS sequence"/>
</dbReference>
<proteinExistence type="predicted"/>
<dbReference type="GO" id="GO:0160107">
    <property type="term" value="F:tRNA (adenine(58)-N1)-methyltransferase activity"/>
    <property type="evidence" value="ECO:0007669"/>
    <property type="project" value="UniProtKB-EC"/>
</dbReference>
<evidence type="ECO:0000256" key="9">
    <source>
        <dbReference type="ARBA" id="ARBA00033309"/>
    </source>
</evidence>
<feature type="domain" description="tRNA (adenine(58)-N(1))-methyltransferase catalytic subunit TRM61 C-terminal" evidence="11">
    <location>
        <begin position="73"/>
        <end position="380"/>
    </location>
</feature>
<feature type="compositionally biased region" description="Basic and acidic residues" evidence="10">
    <location>
        <begin position="464"/>
        <end position="477"/>
    </location>
</feature>
<evidence type="ECO:0000256" key="4">
    <source>
        <dbReference type="ARBA" id="ARBA00022603"/>
    </source>
</evidence>
<dbReference type="STRING" id="1160509.A0A3N4ICJ9"/>
<sequence>MSTTESQPAVSPFLAPPILTTESTTPSIIHIKRDQLLAKPLSASAEPLTTRFGSFPVSSLLNIPYGSQEESKGFVYILAPTPELWTTSLPHRTQVVYTPDSSYVLSRLRVRPGQTIIEAGAGSGSFTHAAVRAIYGGPEGKGKVLSFEFHAQRAERLREELKDHGLSQHVKLIEGDVCEDGFTFNPSLDKPHTTKPTDPDSVYPDPHAIFLDLPSPHLAIPNIRESTKHAVHLCCFSPCVEQVTKTHTALHAGRWQSVETVELSHRRLEVYYTPKDTVSGDCGSFNEALDKLKVLARGRRERIEKGRWASGQEVDDTEIDQMVEDKKAKSRAKQEGPQQRRPKPTLNDLKLGPKTGEFIPVISRYEPELKTHTSYLTFATLPIKWDEEEEKECKEKVEREKGGYVQVFRKGWTKEQETLNENKKAKQKMMEEKRLKKQEEKRKRKERSQGQAQGGEPEEYGVAEAKEEIKEEVKSEQ</sequence>
<protein>
    <recommendedName>
        <fullName evidence="3">tRNA (adenine(58)-N(1))-methyltransferase catalytic subunit TRM61</fullName>
        <ecNumber evidence="2">2.1.1.220</ecNumber>
    </recommendedName>
    <alternativeName>
        <fullName evidence="9">tRNA(m1A58)-methyltransferase subunit TRM61</fullName>
    </alternativeName>
</protein>
<keyword evidence="8" id="KW-0539">Nucleus</keyword>
<evidence type="ECO:0000313" key="13">
    <source>
        <dbReference type="Proteomes" id="UP000275078"/>
    </source>
</evidence>
<dbReference type="OrthoDB" id="1925287at2759"/>
<organism evidence="12 13">
    <name type="scientific">Ascobolus immersus RN42</name>
    <dbReference type="NCBI Taxonomy" id="1160509"/>
    <lineage>
        <taxon>Eukaryota</taxon>
        <taxon>Fungi</taxon>
        <taxon>Dikarya</taxon>
        <taxon>Ascomycota</taxon>
        <taxon>Pezizomycotina</taxon>
        <taxon>Pezizomycetes</taxon>
        <taxon>Pezizales</taxon>
        <taxon>Ascobolaceae</taxon>
        <taxon>Ascobolus</taxon>
    </lineage>
</organism>
<gene>
    <name evidence="12" type="ORF">BJ508DRAFT_238522</name>
</gene>
<dbReference type="InterPro" id="IPR049470">
    <property type="entry name" value="TRM61_C"/>
</dbReference>
<dbReference type="Gene3D" id="3.10.330.20">
    <property type="match status" value="1"/>
</dbReference>
<evidence type="ECO:0000256" key="1">
    <source>
        <dbReference type="ARBA" id="ARBA00004123"/>
    </source>
</evidence>
<evidence type="ECO:0000256" key="5">
    <source>
        <dbReference type="ARBA" id="ARBA00022679"/>
    </source>
</evidence>
<evidence type="ECO:0000256" key="10">
    <source>
        <dbReference type="SAM" id="MobiDB-lite"/>
    </source>
</evidence>
<evidence type="ECO:0000256" key="8">
    <source>
        <dbReference type="ARBA" id="ARBA00023242"/>
    </source>
</evidence>
<keyword evidence="5" id="KW-0808">Transferase</keyword>
<feature type="region of interest" description="Disordered" evidence="10">
    <location>
        <begin position="418"/>
        <end position="477"/>
    </location>
</feature>
<dbReference type="AlphaFoldDB" id="A0A3N4ICJ9"/>